<organism evidence="5 6">
    <name type="scientific">Tenuifilum thalassicum</name>
    <dbReference type="NCBI Taxonomy" id="2590900"/>
    <lineage>
        <taxon>Bacteria</taxon>
        <taxon>Pseudomonadati</taxon>
        <taxon>Bacteroidota</taxon>
        <taxon>Bacteroidia</taxon>
        <taxon>Bacteroidales</taxon>
        <taxon>Tenuifilaceae</taxon>
        <taxon>Tenuifilum</taxon>
    </lineage>
</organism>
<dbReference type="KEGG" id="ttz:FHG85_08120"/>
<keyword evidence="6" id="KW-1185">Reference proteome</keyword>
<evidence type="ECO:0000256" key="2">
    <source>
        <dbReference type="PIRSR" id="PIRSR620019-1"/>
    </source>
</evidence>
<feature type="binding site" evidence="3">
    <location>
        <begin position="7"/>
        <end position="9"/>
    </location>
    <ligand>
        <name>substrate</name>
    </ligand>
</feature>
<proteinExistence type="inferred from homology"/>
<evidence type="ECO:0000256" key="3">
    <source>
        <dbReference type="PIRSR" id="PIRSR620019-2"/>
    </source>
</evidence>
<evidence type="ECO:0000313" key="6">
    <source>
        <dbReference type="Proteomes" id="UP000500961"/>
    </source>
</evidence>
<dbReference type="PANTHER" id="PTHR43300:SF7">
    <property type="entry name" value="UDP-N-ACETYLBACILLOSAMINE N-ACETYLTRANSFERASE"/>
    <property type="match status" value="1"/>
</dbReference>
<dbReference type="InterPro" id="IPR001451">
    <property type="entry name" value="Hexapep"/>
</dbReference>
<feature type="binding site" evidence="3">
    <location>
        <position position="133"/>
    </location>
    <ligand>
        <name>acetyl-CoA</name>
        <dbReference type="ChEBI" id="CHEBI:57288"/>
    </ligand>
</feature>
<dbReference type="Gene3D" id="3.40.50.20">
    <property type="match status" value="1"/>
</dbReference>
<accession>A0A7D3XVY3</accession>
<dbReference type="Gene3D" id="2.160.10.10">
    <property type="entry name" value="Hexapeptide repeat proteins"/>
    <property type="match status" value="1"/>
</dbReference>
<feature type="binding site" evidence="3">
    <location>
        <begin position="29"/>
        <end position="30"/>
    </location>
    <ligand>
        <name>substrate</name>
    </ligand>
</feature>
<keyword evidence="5" id="KW-0808">Transferase</keyword>
<protein>
    <submittedName>
        <fullName evidence="5">Acetyltransferase</fullName>
    </submittedName>
</protein>
<dbReference type="Pfam" id="PF00132">
    <property type="entry name" value="Hexapep"/>
    <property type="match status" value="1"/>
</dbReference>
<dbReference type="InterPro" id="IPR011004">
    <property type="entry name" value="Trimer_LpxA-like_sf"/>
</dbReference>
<dbReference type="Proteomes" id="UP000500961">
    <property type="component" value="Chromosome"/>
</dbReference>
<dbReference type="NCBIfam" id="TIGR03570">
    <property type="entry name" value="NeuD_NnaD"/>
    <property type="match status" value="1"/>
</dbReference>
<dbReference type="PANTHER" id="PTHR43300">
    <property type="entry name" value="ACETYLTRANSFERASE"/>
    <property type="match status" value="1"/>
</dbReference>
<dbReference type="InterPro" id="IPR020019">
    <property type="entry name" value="AcTrfase_PglD-like"/>
</dbReference>
<dbReference type="EMBL" id="CP041345">
    <property type="protein sequence ID" value="QKG80228.1"/>
    <property type="molecule type" value="Genomic_DNA"/>
</dbReference>
<evidence type="ECO:0000256" key="1">
    <source>
        <dbReference type="ARBA" id="ARBA00007274"/>
    </source>
</evidence>
<feature type="binding site" evidence="3">
    <location>
        <position position="60"/>
    </location>
    <ligand>
        <name>substrate</name>
    </ligand>
</feature>
<dbReference type="CDD" id="cd03360">
    <property type="entry name" value="LbH_AT_putative"/>
    <property type="match status" value="1"/>
</dbReference>
<evidence type="ECO:0000313" key="5">
    <source>
        <dbReference type="EMBL" id="QKG80228.1"/>
    </source>
</evidence>
<dbReference type="AlphaFoldDB" id="A0A7D3XVY3"/>
<comment type="similarity">
    <text evidence="1">Belongs to the transferase hexapeptide repeat family.</text>
</comment>
<feature type="site" description="Increases basicity of active site His" evidence="2">
    <location>
        <position position="125"/>
    </location>
</feature>
<dbReference type="GO" id="GO:0016740">
    <property type="term" value="F:transferase activity"/>
    <property type="evidence" value="ECO:0007669"/>
    <property type="project" value="UniProtKB-KW"/>
</dbReference>
<dbReference type="InterPro" id="IPR041561">
    <property type="entry name" value="PglD_N"/>
</dbReference>
<dbReference type="Pfam" id="PF17836">
    <property type="entry name" value="PglD_N"/>
    <property type="match status" value="1"/>
</dbReference>
<evidence type="ECO:0000259" key="4">
    <source>
        <dbReference type="Pfam" id="PF17836"/>
    </source>
</evidence>
<reference evidence="5 6" key="1">
    <citation type="submission" date="2019-07" db="EMBL/GenBank/DDBJ databases">
        <title>Thalassofilum flectens gen. nov., sp. nov., a novel moderate thermophilic anaerobe from a shallow sea hot spring in Kunashir Island (Russia), representing a new family in the order Bacteroidales, and proposal of Thalassofilacea fam. nov.</title>
        <authorList>
            <person name="Kochetkova T.V."/>
            <person name="Podosokorskaya O.A."/>
            <person name="Novikov A."/>
            <person name="Elcheninov A.G."/>
            <person name="Toshchakov S.V."/>
            <person name="Kublanov I.V."/>
        </authorList>
    </citation>
    <scope>NUCLEOTIDE SEQUENCE [LARGE SCALE GENOMIC DNA]</scope>
    <source>
        <strain evidence="5 6">38-H</strain>
    </source>
</reference>
<gene>
    <name evidence="5" type="ORF">FHG85_08120</name>
</gene>
<dbReference type="InterPro" id="IPR050179">
    <property type="entry name" value="Trans_hexapeptide_repeat"/>
</dbReference>
<feature type="domain" description="PglD N-terminal" evidence="4">
    <location>
        <begin position="2"/>
        <end position="70"/>
    </location>
</feature>
<dbReference type="RefSeq" id="WP_173074776.1">
    <property type="nucleotide sequence ID" value="NZ_CP041345.1"/>
</dbReference>
<dbReference type="SUPFAM" id="SSF51161">
    <property type="entry name" value="Trimeric LpxA-like enzymes"/>
    <property type="match status" value="1"/>
</dbReference>
<name>A0A7D3XVY3_9BACT</name>
<feature type="active site" description="Proton acceptor" evidence="2">
    <location>
        <position position="124"/>
    </location>
</feature>
<sequence length="200" mass="21405">MILYGASGHGKVVRDILMSQRIKVKAFFDDNANLTQFESLSVFRYQPELYINEEVIISIGNNLIRKNLSNLVQHEFGIGIHISAIIGSNVIIDKGTVVMQGAIVQSSVKVGAHVILNTASTVDHDCVLEDFVHVSPNATLCGNVIVGEGSHIGAGAAVIPNIKIGKWCTIGAGSVVINDIPDYAVVVGNPARIIRLNSIH</sequence>